<feature type="transmembrane region" description="Helical" evidence="13">
    <location>
        <begin position="168"/>
        <end position="192"/>
    </location>
</feature>
<feature type="transmembrane region" description="Helical" evidence="13">
    <location>
        <begin position="60"/>
        <end position="82"/>
    </location>
</feature>
<protein>
    <recommendedName>
        <fullName evidence="3">Multidrug export protein MepA</fullName>
    </recommendedName>
    <alternativeName>
        <fullName evidence="12">Multidrug-efflux transporter</fullName>
    </alternativeName>
</protein>
<gene>
    <name evidence="14" type="ORF">GCM10017044_18470</name>
</gene>
<dbReference type="InterPro" id="IPR045070">
    <property type="entry name" value="MATE_MepA-like"/>
</dbReference>
<keyword evidence="8 13" id="KW-1133">Transmembrane helix</keyword>
<organism evidence="14 15">
    <name type="scientific">Kordiimonas sediminis</name>
    <dbReference type="NCBI Taxonomy" id="1735581"/>
    <lineage>
        <taxon>Bacteria</taxon>
        <taxon>Pseudomonadati</taxon>
        <taxon>Pseudomonadota</taxon>
        <taxon>Alphaproteobacteria</taxon>
        <taxon>Kordiimonadales</taxon>
        <taxon>Kordiimonadaceae</taxon>
        <taxon>Kordiimonas</taxon>
    </lineage>
</organism>
<keyword evidence="11" id="KW-0046">Antibiotic resistance</keyword>
<dbReference type="EMBL" id="BNCI01000002">
    <property type="protein sequence ID" value="GHF24158.1"/>
    <property type="molecule type" value="Genomic_DNA"/>
</dbReference>
<dbReference type="GO" id="GO:0015297">
    <property type="term" value="F:antiporter activity"/>
    <property type="evidence" value="ECO:0007669"/>
    <property type="project" value="UniProtKB-KW"/>
</dbReference>
<evidence type="ECO:0000256" key="2">
    <source>
        <dbReference type="ARBA" id="ARBA00008417"/>
    </source>
</evidence>
<evidence type="ECO:0000313" key="15">
    <source>
        <dbReference type="Proteomes" id="UP000630923"/>
    </source>
</evidence>
<evidence type="ECO:0000256" key="11">
    <source>
        <dbReference type="ARBA" id="ARBA00023251"/>
    </source>
</evidence>
<evidence type="ECO:0000256" key="12">
    <source>
        <dbReference type="ARBA" id="ARBA00031636"/>
    </source>
</evidence>
<evidence type="ECO:0000256" key="3">
    <source>
        <dbReference type="ARBA" id="ARBA00022106"/>
    </source>
</evidence>
<feature type="transmembrane region" description="Helical" evidence="13">
    <location>
        <begin position="395"/>
        <end position="415"/>
    </location>
</feature>
<evidence type="ECO:0000256" key="9">
    <source>
        <dbReference type="ARBA" id="ARBA00023065"/>
    </source>
</evidence>
<keyword evidence="6" id="KW-1003">Cell membrane</keyword>
<feature type="transmembrane region" description="Helical" evidence="13">
    <location>
        <begin position="365"/>
        <end position="383"/>
    </location>
</feature>
<evidence type="ECO:0000256" key="10">
    <source>
        <dbReference type="ARBA" id="ARBA00023136"/>
    </source>
</evidence>
<evidence type="ECO:0000256" key="6">
    <source>
        <dbReference type="ARBA" id="ARBA00022475"/>
    </source>
</evidence>
<feature type="transmembrane region" description="Helical" evidence="13">
    <location>
        <begin position="198"/>
        <end position="221"/>
    </location>
</feature>
<proteinExistence type="inferred from homology"/>
<evidence type="ECO:0000256" key="1">
    <source>
        <dbReference type="ARBA" id="ARBA00004429"/>
    </source>
</evidence>
<reference evidence="14" key="1">
    <citation type="journal article" date="2014" name="Int. J. Syst. Evol. Microbiol.">
        <title>Complete genome sequence of Corynebacterium casei LMG S-19264T (=DSM 44701T), isolated from a smear-ripened cheese.</title>
        <authorList>
            <consortium name="US DOE Joint Genome Institute (JGI-PGF)"/>
            <person name="Walter F."/>
            <person name="Albersmeier A."/>
            <person name="Kalinowski J."/>
            <person name="Ruckert C."/>
        </authorList>
    </citation>
    <scope>NUCLEOTIDE SEQUENCE</scope>
    <source>
        <strain evidence="14">KCTC 42590</strain>
    </source>
</reference>
<feature type="transmembrane region" description="Helical" evidence="13">
    <location>
        <begin position="23"/>
        <end position="48"/>
    </location>
</feature>
<keyword evidence="5" id="KW-0050">Antiport</keyword>
<dbReference type="GO" id="GO:0046677">
    <property type="term" value="P:response to antibiotic"/>
    <property type="evidence" value="ECO:0007669"/>
    <property type="project" value="UniProtKB-KW"/>
</dbReference>
<accession>A0A919ASK6</accession>
<feature type="transmembrane region" description="Helical" evidence="13">
    <location>
        <begin position="279"/>
        <end position="303"/>
    </location>
</feature>
<feature type="transmembrane region" description="Helical" evidence="13">
    <location>
        <begin position="421"/>
        <end position="442"/>
    </location>
</feature>
<dbReference type="NCBIfam" id="TIGR00797">
    <property type="entry name" value="matE"/>
    <property type="match status" value="1"/>
</dbReference>
<evidence type="ECO:0000256" key="13">
    <source>
        <dbReference type="SAM" id="Phobius"/>
    </source>
</evidence>
<dbReference type="PANTHER" id="PTHR43298:SF2">
    <property type="entry name" value="FMN_FAD EXPORTER YEEO-RELATED"/>
    <property type="match status" value="1"/>
</dbReference>
<comment type="similarity">
    <text evidence="2">Belongs to the multi antimicrobial extrusion (MATE) (TC 2.A.66.1) family. MepA subfamily.</text>
</comment>
<evidence type="ECO:0000313" key="14">
    <source>
        <dbReference type="EMBL" id="GHF24158.1"/>
    </source>
</evidence>
<dbReference type="GO" id="GO:0042910">
    <property type="term" value="F:xenobiotic transmembrane transporter activity"/>
    <property type="evidence" value="ECO:0007669"/>
    <property type="project" value="InterPro"/>
</dbReference>
<keyword evidence="4" id="KW-0813">Transport</keyword>
<feature type="transmembrane region" description="Helical" evidence="13">
    <location>
        <begin position="138"/>
        <end position="156"/>
    </location>
</feature>
<evidence type="ECO:0000256" key="7">
    <source>
        <dbReference type="ARBA" id="ARBA00022692"/>
    </source>
</evidence>
<evidence type="ECO:0000256" key="8">
    <source>
        <dbReference type="ARBA" id="ARBA00022989"/>
    </source>
</evidence>
<keyword evidence="7 13" id="KW-0812">Transmembrane</keyword>
<feature type="transmembrane region" description="Helical" evidence="13">
    <location>
        <begin position="94"/>
        <end position="118"/>
    </location>
</feature>
<dbReference type="GO" id="GO:0005886">
    <property type="term" value="C:plasma membrane"/>
    <property type="evidence" value="ECO:0007669"/>
    <property type="project" value="UniProtKB-SubCell"/>
</dbReference>
<feature type="transmembrane region" description="Helical" evidence="13">
    <location>
        <begin position="323"/>
        <end position="345"/>
    </location>
</feature>
<dbReference type="GO" id="GO:0006811">
    <property type="term" value="P:monoatomic ion transport"/>
    <property type="evidence" value="ECO:0007669"/>
    <property type="project" value="UniProtKB-KW"/>
</dbReference>
<evidence type="ECO:0000256" key="5">
    <source>
        <dbReference type="ARBA" id="ARBA00022449"/>
    </source>
</evidence>
<reference evidence="14" key="2">
    <citation type="submission" date="2020-09" db="EMBL/GenBank/DDBJ databases">
        <authorList>
            <person name="Sun Q."/>
            <person name="Kim S."/>
        </authorList>
    </citation>
    <scope>NUCLEOTIDE SEQUENCE</scope>
    <source>
        <strain evidence="14">KCTC 42590</strain>
    </source>
</reference>
<sequence length="462" mass="49192">MSQDTSANSFTHGRLGTIYAKTALPIIFVMAMNGFLALVDAIFLGVYVGPEALGAVTLMFPLYMVLVAIATLVSGGMSSILARMLGARDTDKALSAIAGAHGLALTLGGIIIILFVLFGHSITLLASGGTAELATMGHTYLGILVYFAPFFFVLSVNSDALRNEGRVGLMAITSLSVSLVNIGLNYLLIVWLDMGVAGSAYGTVISQSLALAALVIFRIWGNTPLKIQAFAKHSFLHGWRPIMALGTPQSLNFIGLSLTSGAIIFALQWVETPNYASTVAAYGVITRVMTFAFLPLLGLSHALQSITGNNYGAELWQRSDQSLKLGLIIAFIYCLITQGILIGLSGQLGSLFVADANVIAEVNRILPIVVALFFIGGPQLMIVSYYQAIGEAARAAILGLTKPYIFSVPLIFLLAEGLGEYGIWVAAPTAEVLLILLTLWVLSRAARQQKRHWGVFTAQTQG</sequence>
<dbReference type="CDD" id="cd13143">
    <property type="entry name" value="MATE_MepA_like"/>
    <property type="match status" value="1"/>
</dbReference>
<comment type="caution">
    <text evidence="14">The sequence shown here is derived from an EMBL/GenBank/DDBJ whole genome shotgun (WGS) entry which is preliminary data.</text>
</comment>
<keyword evidence="9" id="KW-0406">Ion transport</keyword>
<dbReference type="AlphaFoldDB" id="A0A919ASK6"/>
<dbReference type="InterPro" id="IPR050222">
    <property type="entry name" value="MATE_MdtK"/>
</dbReference>
<dbReference type="Pfam" id="PF01554">
    <property type="entry name" value="MatE"/>
    <property type="match status" value="2"/>
</dbReference>
<dbReference type="PANTHER" id="PTHR43298">
    <property type="entry name" value="MULTIDRUG RESISTANCE PROTEIN NORM-RELATED"/>
    <property type="match status" value="1"/>
</dbReference>
<comment type="subcellular location">
    <subcellularLocation>
        <location evidence="1">Cell inner membrane</location>
        <topology evidence="1">Multi-pass membrane protein</topology>
    </subcellularLocation>
</comment>
<dbReference type="RefSeq" id="WP_191252229.1">
    <property type="nucleotide sequence ID" value="NZ_BNCI01000002.1"/>
</dbReference>
<keyword evidence="10 13" id="KW-0472">Membrane</keyword>
<feature type="transmembrane region" description="Helical" evidence="13">
    <location>
        <begin position="242"/>
        <end position="267"/>
    </location>
</feature>
<evidence type="ECO:0000256" key="4">
    <source>
        <dbReference type="ARBA" id="ARBA00022448"/>
    </source>
</evidence>
<dbReference type="InterPro" id="IPR002528">
    <property type="entry name" value="MATE_fam"/>
</dbReference>
<dbReference type="Proteomes" id="UP000630923">
    <property type="component" value="Unassembled WGS sequence"/>
</dbReference>
<dbReference type="InterPro" id="IPR048279">
    <property type="entry name" value="MdtK-like"/>
</dbReference>
<keyword evidence="15" id="KW-1185">Reference proteome</keyword>
<name>A0A919ASK6_9PROT</name>
<dbReference type="PIRSF" id="PIRSF006603">
    <property type="entry name" value="DinF"/>
    <property type="match status" value="1"/>
</dbReference>